<accession>A0ABY7G597</accession>
<protein>
    <submittedName>
        <fullName evidence="2">Uncharacterized protein</fullName>
    </submittedName>
</protein>
<dbReference type="EMBL" id="CP111026">
    <property type="protein sequence ID" value="WAR28221.1"/>
    <property type="molecule type" value="Genomic_DNA"/>
</dbReference>
<feature type="region of interest" description="Disordered" evidence="1">
    <location>
        <begin position="36"/>
        <end position="56"/>
    </location>
</feature>
<gene>
    <name evidence="2" type="ORF">MAR_013925</name>
</gene>
<reference evidence="2" key="1">
    <citation type="submission" date="2022-11" db="EMBL/GenBank/DDBJ databases">
        <title>Centuries of genome instability and evolution in soft-shell clam transmissible cancer (bioRxiv).</title>
        <authorList>
            <person name="Hart S.F.M."/>
            <person name="Yonemitsu M.A."/>
            <person name="Giersch R.M."/>
            <person name="Beal B.F."/>
            <person name="Arriagada G."/>
            <person name="Davis B.W."/>
            <person name="Ostrander E.A."/>
            <person name="Goff S.P."/>
            <person name="Metzger M.J."/>
        </authorList>
    </citation>
    <scope>NUCLEOTIDE SEQUENCE</scope>
    <source>
        <strain evidence="2">MELC-2E11</strain>
        <tissue evidence="2">Siphon/mantle</tissue>
    </source>
</reference>
<keyword evidence="3" id="KW-1185">Reference proteome</keyword>
<dbReference type="Proteomes" id="UP001164746">
    <property type="component" value="Chromosome 15"/>
</dbReference>
<feature type="compositionally biased region" description="Polar residues" evidence="1">
    <location>
        <begin position="95"/>
        <end position="104"/>
    </location>
</feature>
<feature type="region of interest" description="Disordered" evidence="1">
    <location>
        <begin position="73"/>
        <end position="104"/>
    </location>
</feature>
<evidence type="ECO:0000313" key="3">
    <source>
        <dbReference type="Proteomes" id="UP001164746"/>
    </source>
</evidence>
<evidence type="ECO:0000313" key="2">
    <source>
        <dbReference type="EMBL" id="WAR28221.1"/>
    </source>
</evidence>
<name>A0ABY7G597_MYAAR</name>
<proteinExistence type="predicted"/>
<evidence type="ECO:0000256" key="1">
    <source>
        <dbReference type="SAM" id="MobiDB-lite"/>
    </source>
</evidence>
<organism evidence="2 3">
    <name type="scientific">Mya arenaria</name>
    <name type="common">Soft-shell clam</name>
    <dbReference type="NCBI Taxonomy" id="6604"/>
    <lineage>
        <taxon>Eukaryota</taxon>
        <taxon>Metazoa</taxon>
        <taxon>Spiralia</taxon>
        <taxon>Lophotrochozoa</taxon>
        <taxon>Mollusca</taxon>
        <taxon>Bivalvia</taxon>
        <taxon>Autobranchia</taxon>
        <taxon>Heteroconchia</taxon>
        <taxon>Euheterodonta</taxon>
        <taxon>Imparidentia</taxon>
        <taxon>Neoheterodontei</taxon>
        <taxon>Myida</taxon>
        <taxon>Myoidea</taxon>
        <taxon>Myidae</taxon>
        <taxon>Mya</taxon>
    </lineage>
</organism>
<sequence length="104" mass="11665">MCFRCVPIMEKKTADRGVLSGRSHECDAVTKPAKMIAETGPSEDKEKQKTTRRKSVRNVWGWAAKATAVALNGQKKKSNLRMEPEFATRRKIHQTSDPEMSSTS</sequence>